<dbReference type="PANTHER" id="PTHR36154">
    <property type="entry name" value="DNA-BINDING TRANSCRIPTIONAL ACTIVATOR ALPA"/>
    <property type="match status" value="1"/>
</dbReference>
<gene>
    <name evidence="1" type="ORF">GHO30_20350</name>
</gene>
<keyword evidence="2" id="KW-1185">Reference proteome</keyword>
<evidence type="ECO:0000313" key="1">
    <source>
        <dbReference type="EMBL" id="MQU33703.1"/>
    </source>
</evidence>
<dbReference type="Gene3D" id="1.10.238.160">
    <property type="match status" value="1"/>
</dbReference>
<dbReference type="PANTHER" id="PTHR36154:SF1">
    <property type="entry name" value="DNA-BINDING TRANSCRIPTIONAL ACTIVATOR ALPA"/>
    <property type="match status" value="1"/>
</dbReference>
<dbReference type="Proteomes" id="UP000470186">
    <property type="component" value="Unassembled WGS sequence"/>
</dbReference>
<accession>A0A7X1YD19</accession>
<dbReference type="AlphaFoldDB" id="A0A7X1YD19"/>
<reference evidence="1 2" key="1">
    <citation type="submission" date="2019-10" db="EMBL/GenBank/DDBJ databases">
        <title>Evaluation of single-gene subtyping targets for Pseudomonas.</title>
        <authorList>
            <person name="Reichler S.J."/>
            <person name="Orsi R.H."/>
            <person name="Wiedmann M."/>
            <person name="Martin N.H."/>
            <person name="Murphy S.I."/>
        </authorList>
    </citation>
    <scope>NUCLEOTIDE SEQUENCE [LARGE SCALE GENOMIC DNA]</scope>
    <source>
        <strain evidence="1 2">FSL R10-2107</strain>
    </source>
</reference>
<dbReference type="EMBL" id="WIVX01000124">
    <property type="protein sequence ID" value="MQU33703.1"/>
    <property type="molecule type" value="Genomic_DNA"/>
</dbReference>
<sequence>MHSPPNLAEQSIAQNALIALPEVMMITGLKTTKIYEMVKQGIFPKKVRIGPRAVRWVRAEVLSWVDEQIAARR</sequence>
<proteinExistence type="predicted"/>
<dbReference type="InterPro" id="IPR052931">
    <property type="entry name" value="Prophage_regulatory_activator"/>
</dbReference>
<organism evidence="1 2">
    <name type="scientific">Pseudomonas helleri</name>
    <dbReference type="NCBI Taxonomy" id="1608996"/>
    <lineage>
        <taxon>Bacteria</taxon>
        <taxon>Pseudomonadati</taxon>
        <taxon>Pseudomonadota</taxon>
        <taxon>Gammaproteobacteria</taxon>
        <taxon>Pseudomonadales</taxon>
        <taxon>Pseudomonadaceae</taxon>
        <taxon>Pseudomonas</taxon>
    </lineage>
</organism>
<dbReference type="Pfam" id="PF05930">
    <property type="entry name" value="Phage_AlpA"/>
    <property type="match status" value="1"/>
</dbReference>
<dbReference type="InterPro" id="IPR010260">
    <property type="entry name" value="AlpA"/>
</dbReference>
<protein>
    <submittedName>
        <fullName evidence="1">AlpA family phage regulatory protein</fullName>
    </submittedName>
</protein>
<dbReference type="RefSeq" id="WP_048386310.1">
    <property type="nucleotide sequence ID" value="NZ_WIWA01000114.1"/>
</dbReference>
<evidence type="ECO:0000313" key="2">
    <source>
        <dbReference type="Proteomes" id="UP000470186"/>
    </source>
</evidence>
<comment type="caution">
    <text evidence="1">The sequence shown here is derived from an EMBL/GenBank/DDBJ whole genome shotgun (WGS) entry which is preliminary data.</text>
</comment>
<name>A0A7X1YD19_9PSED</name>